<dbReference type="InParanoid" id="A0A1M6ME42"/>
<feature type="transmembrane region" description="Helical" evidence="7">
    <location>
        <begin position="44"/>
        <end position="64"/>
    </location>
</feature>
<dbReference type="Gene3D" id="1.20.1730.10">
    <property type="entry name" value="Sodium/glucose cotransporter"/>
    <property type="match status" value="1"/>
</dbReference>
<dbReference type="Proteomes" id="UP000184510">
    <property type="component" value="Unassembled WGS sequence"/>
</dbReference>
<dbReference type="FunCoup" id="A0A1M6ME42">
    <property type="interactions" value="130"/>
</dbReference>
<dbReference type="Pfam" id="PF00474">
    <property type="entry name" value="SSF"/>
    <property type="match status" value="2"/>
</dbReference>
<feature type="transmembrane region" description="Helical" evidence="7">
    <location>
        <begin position="134"/>
        <end position="152"/>
    </location>
</feature>
<feature type="transmembrane region" description="Helical" evidence="7">
    <location>
        <begin position="192"/>
        <end position="210"/>
    </location>
</feature>
<keyword evidence="9" id="KW-1185">Reference proteome</keyword>
<comment type="subcellular location">
    <subcellularLocation>
        <location evidence="1">Membrane</location>
        <topology evidence="1">Multi-pass membrane protein</topology>
    </subcellularLocation>
</comment>
<feature type="transmembrane region" description="Helical" evidence="7">
    <location>
        <begin position="700"/>
        <end position="718"/>
    </location>
</feature>
<comment type="similarity">
    <text evidence="2 6">Belongs to the sodium:solute symporter (SSF) (TC 2.A.21) family.</text>
</comment>
<reference evidence="8 9" key="1">
    <citation type="submission" date="2016-11" db="EMBL/GenBank/DDBJ databases">
        <authorList>
            <person name="Jaros S."/>
            <person name="Januszkiewicz K."/>
            <person name="Wedrychowicz H."/>
        </authorList>
    </citation>
    <scope>NUCLEOTIDE SEQUENCE [LARGE SCALE GENOMIC DNA]</scope>
    <source>
        <strain evidence="8 9">DSM 18772</strain>
    </source>
</reference>
<feature type="transmembrane region" description="Helical" evidence="7">
    <location>
        <begin position="12"/>
        <end position="32"/>
    </location>
</feature>
<dbReference type="STRING" id="1123071.SAMN02745181_2700"/>
<dbReference type="InterPro" id="IPR038377">
    <property type="entry name" value="Na/Glc_symporter_sf"/>
</dbReference>
<evidence type="ECO:0000256" key="6">
    <source>
        <dbReference type="RuleBase" id="RU362091"/>
    </source>
</evidence>
<dbReference type="RefSeq" id="WP_143184266.1">
    <property type="nucleotide sequence ID" value="NZ_FQYR01000004.1"/>
</dbReference>
<evidence type="ECO:0000256" key="4">
    <source>
        <dbReference type="ARBA" id="ARBA00022989"/>
    </source>
</evidence>
<evidence type="ECO:0000256" key="1">
    <source>
        <dbReference type="ARBA" id="ARBA00004141"/>
    </source>
</evidence>
<gene>
    <name evidence="8" type="ORF">SAMN02745181_2700</name>
</gene>
<feature type="transmembrane region" description="Helical" evidence="7">
    <location>
        <begin position="460"/>
        <end position="481"/>
    </location>
</feature>
<dbReference type="PANTHER" id="PTHR11819">
    <property type="entry name" value="SOLUTE CARRIER FAMILY 5"/>
    <property type="match status" value="1"/>
</dbReference>
<keyword evidence="3 7" id="KW-0812">Transmembrane</keyword>
<dbReference type="GO" id="GO:0005886">
    <property type="term" value="C:plasma membrane"/>
    <property type="evidence" value="ECO:0007669"/>
    <property type="project" value="TreeGrafter"/>
</dbReference>
<feature type="transmembrane region" description="Helical" evidence="7">
    <location>
        <begin position="84"/>
        <end position="104"/>
    </location>
</feature>
<evidence type="ECO:0000313" key="9">
    <source>
        <dbReference type="Proteomes" id="UP000184510"/>
    </source>
</evidence>
<keyword evidence="5 7" id="KW-0472">Membrane</keyword>
<feature type="transmembrane region" description="Helical" evidence="7">
    <location>
        <begin position="600"/>
        <end position="622"/>
    </location>
</feature>
<feature type="transmembrane region" description="Helical" evidence="7">
    <location>
        <begin position="158"/>
        <end position="180"/>
    </location>
</feature>
<feature type="transmembrane region" description="Helical" evidence="7">
    <location>
        <begin position="516"/>
        <end position="535"/>
    </location>
</feature>
<dbReference type="GO" id="GO:0005412">
    <property type="term" value="F:D-glucose:sodium symporter activity"/>
    <property type="evidence" value="ECO:0007669"/>
    <property type="project" value="TreeGrafter"/>
</dbReference>
<evidence type="ECO:0000256" key="7">
    <source>
        <dbReference type="SAM" id="Phobius"/>
    </source>
</evidence>
<dbReference type="InterPro" id="IPR001734">
    <property type="entry name" value="Na/solute_symporter"/>
</dbReference>
<dbReference type="PROSITE" id="PS50283">
    <property type="entry name" value="NA_SOLUT_SYMP_3"/>
    <property type="match status" value="1"/>
</dbReference>
<proteinExistence type="inferred from homology"/>
<dbReference type="AlphaFoldDB" id="A0A1M6ME42"/>
<evidence type="ECO:0000256" key="5">
    <source>
        <dbReference type="ARBA" id="ARBA00023136"/>
    </source>
</evidence>
<dbReference type="OrthoDB" id="9814523at2"/>
<organism evidence="8 9">
    <name type="scientific">Rubritalea squalenifaciens DSM 18772</name>
    <dbReference type="NCBI Taxonomy" id="1123071"/>
    <lineage>
        <taxon>Bacteria</taxon>
        <taxon>Pseudomonadati</taxon>
        <taxon>Verrucomicrobiota</taxon>
        <taxon>Verrucomicrobiia</taxon>
        <taxon>Verrucomicrobiales</taxon>
        <taxon>Rubritaleaceae</taxon>
        <taxon>Rubritalea</taxon>
    </lineage>
</organism>
<name>A0A1M6ME42_9BACT</name>
<keyword evidence="4 7" id="KW-1133">Transmembrane helix</keyword>
<feature type="transmembrane region" description="Helical" evidence="7">
    <location>
        <begin position="672"/>
        <end position="694"/>
    </location>
</feature>
<feature type="transmembrane region" description="Helical" evidence="7">
    <location>
        <begin position="571"/>
        <end position="588"/>
    </location>
</feature>
<dbReference type="CDD" id="cd11477">
    <property type="entry name" value="SLC5sbd_u1"/>
    <property type="match status" value="1"/>
</dbReference>
<evidence type="ECO:0000256" key="3">
    <source>
        <dbReference type="ARBA" id="ARBA00022692"/>
    </source>
</evidence>
<accession>A0A1M6ME42</accession>
<dbReference type="PANTHER" id="PTHR11819:SF77">
    <property type="entry name" value="SODIUM_GLUCOSE COTRANSPORT PROTEIN"/>
    <property type="match status" value="1"/>
</dbReference>
<dbReference type="EMBL" id="FQYR01000004">
    <property type="protein sequence ID" value="SHJ81636.1"/>
    <property type="molecule type" value="Genomic_DNA"/>
</dbReference>
<feature type="transmembrane region" description="Helical" evidence="7">
    <location>
        <begin position="541"/>
        <end position="562"/>
    </location>
</feature>
<protein>
    <submittedName>
        <fullName evidence="8">Sodium:solute symporter family protein</fullName>
    </submittedName>
</protein>
<evidence type="ECO:0000313" key="8">
    <source>
        <dbReference type="EMBL" id="SHJ81636.1"/>
    </source>
</evidence>
<evidence type="ECO:0000256" key="2">
    <source>
        <dbReference type="ARBA" id="ARBA00006434"/>
    </source>
</evidence>
<sequence>MDNLAFVQLGTLDWAIIAAFFVVSLGIGVWASKSAGKDSKEFFLGGRSMPWWLLGVSMVATTFSTDTPNLVAGLVREQGVAGNWGWWGFLLSGMLTVFVFAKLWRRSEVMTDVEFYELRFSGNSAAFLRGFRSLYLGLVFNVLIMGAVSLAVVKFGEIVLGVPGWQTLLVAGLVTLGYSSMGGLKGVIWTDFVQFILAMIGSVWAVFYVLSLDAVGGIDTILNASMVASKTSLFPDFTDASVWIPMILVPLAVTWWSTYYPGAEPGGGGYIVQRMLSAKDEKNAIGATLFFNIAHYALRPWPWIVLALASIVMVPMKIDSDYSKGHLKPHEETVKRVEEKMAEHPEAYSKMVAALDTNVAKIQEDAAKPDNSSGRAAEAFKAKLEDAARLTSLVKENPDSIEVKTLAYLWHADSWDKDVKAYKQSKNQADPIAKEALVHMYLANNVSLDKLGQDLGYPTMLTLLPTGLIGLVSASLIAAFMSTMSTQVNLGASYLVNDFYARFVKPKASPKELVHIGRLVTVIMLVLGSLVGLYLTSATQAFNLLLLIGAGTGPVYILRWFWWRVSAVSEITAMAVALFMAMFVTYSLPGIIGESVAKDYAWQINLISALTTTTIWIVVTLLTKPTTQSVLLDFYSKVQPGGPGWSKVHKIAELEGRDLSLIKEGWDVPTGILCTIFSSLGVYTALFATGYLIYGDVTQAIIQLVISVVSFGLVFKLWRKLKMS</sequence>